<dbReference type="InterPro" id="IPR052945">
    <property type="entry name" value="Mitotic_Regulator"/>
</dbReference>
<feature type="region of interest" description="Disordered" evidence="2">
    <location>
        <begin position="38"/>
        <end position="139"/>
    </location>
</feature>
<keyword evidence="5" id="KW-1185">Reference proteome</keyword>
<accession>A0AAF1K4S1</accession>
<feature type="coiled-coil region" evidence="1">
    <location>
        <begin position="10"/>
        <end position="37"/>
    </location>
</feature>
<feature type="region of interest" description="Disordered" evidence="2">
    <location>
        <begin position="743"/>
        <end position="768"/>
    </location>
</feature>
<feature type="domain" description="Peptidoglycan binding-like" evidence="3">
    <location>
        <begin position="1217"/>
        <end position="1270"/>
    </location>
</feature>
<dbReference type="InterPro" id="IPR036366">
    <property type="entry name" value="PGBDSf"/>
</dbReference>
<dbReference type="RefSeq" id="WP_111216713.1">
    <property type="nucleotide sequence ID" value="NZ_CP117255.1"/>
</dbReference>
<feature type="compositionally biased region" description="Basic and acidic residues" evidence="2">
    <location>
        <begin position="64"/>
        <end position="83"/>
    </location>
</feature>
<evidence type="ECO:0000313" key="4">
    <source>
        <dbReference type="EMBL" id="WFR95744.1"/>
    </source>
</evidence>
<dbReference type="Pfam" id="PF08238">
    <property type="entry name" value="Sel1"/>
    <property type="match status" value="4"/>
</dbReference>
<feature type="region of interest" description="Disordered" evidence="2">
    <location>
        <begin position="897"/>
        <end position="981"/>
    </location>
</feature>
<dbReference type="PANTHER" id="PTHR43628">
    <property type="entry name" value="ACTIVATOR OF C KINASE PROTEIN 1-RELATED"/>
    <property type="match status" value="1"/>
</dbReference>
<dbReference type="Proteomes" id="UP000249499">
    <property type="component" value="Chromosome"/>
</dbReference>
<dbReference type="InterPro" id="IPR036365">
    <property type="entry name" value="PGBD-like_sf"/>
</dbReference>
<dbReference type="Pfam" id="PF01471">
    <property type="entry name" value="PG_binding_1"/>
    <property type="match status" value="1"/>
</dbReference>
<evidence type="ECO:0000259" key="3">
    <source>
        <dbReference type="Pfam" id="PF01471"/>
    </source>
</evidence>
<dbReference type="AlphaFoldDB" id="A0AAF1K4S1"/>
<feature type="compositionally biased region" description="Low complexity" evidence="2">
    <location>
        <begin position="84"/>
        <end position="94"/>
    </location>
</feature>
<reference evidence="5" key="2">
    <citation type="journal article" date="2023" name="MicrobiologyOpen">
        <title>Genomics of the tumorigenes clade of the family Rhizobiaceae and description of Rhizobium rhododendri sp. nov.</title>
        <authorList>
            <person name="Kuzmanovic N."/>
            <person name="diCenzo G.C."/>
            <person name="Bunk B."/>
            <person name="Sproeer C."/>
            <person name="Fruehling A."/>
            <person name="Neumann-Schaal M."/>
            <person name="Overmann J."/>
            <person name="Smalla K."/>
        </authorList>
    </citation>
    <scope>NUCLEOTIDE SEQUENCE [LARGE SCALE GENOMIC DNA]</scope>
    <source>
        <strain evidence="5">1078</strain>
    </source>
</reference>
<dbReference type="InterPro" id="IPR002477">
    <property type="entry name" value="Peptidoglycan-bd-like"/>
</dbReference>
<dbReference type="Gene3D" id="1.10.287.1490">
    <property type="match status" value="1"/>
</dbReference>
<feature type="region of interest" description="Disordered" evidence="2">
    <location>
        <begin position="645"/>
        <end position="672"/>
    </location>
</feature>
<feature type="compositionally biased region" description="Low complexity" evidence="2">
    <location>
        <begin position="967"/>
        <end position="981"/>
    </location>
</feature>
<dbReference type="SMART" id="SM00671">
    <property type="entry name" value="SEL1"/>
    <property type="match status" value="4"/>
</dbReference>
<dbReference type="SUPFAM" id="SSF47090">
    <property type="entry name" value="PGBD-like"/>
    <property type="match status" value="1"/>
</dbReference>
<gene>
    <name evidence="4" type="ORF">PR017_00910</name>
</gene>
<proteinExistence type="predicted"/>
<sequence>MSGSPSHPPLMNDRTALDALSRTIEGLEARIEGLMGAAGGLETPRPQAPAAAVQSAARPALAERSNRLDRAVASREANDRPSRAEAPAPAPRADPFAEIRQRQRILGASRDRSQAVEQEAPVRPPLAPRSGEPVASRQPVARVAADSRPAADAMTEIAQALVSLRHDLKKDIADGVAREMGALRAEIRTIKGVAEDHNFADSMRADLTRLADSIDQLANTGASHGSEAAALKAEFDDLRALMDGLAREESVRGMESRWDSVEDRLQAIDTSGLQEELVALAYRIDDIKRQLGGMNDSPAVHALEEKLISIATAMEQFGNLMQPRDRAMTEQFTAIDTRLDEISRAIAASGRSTANTADPALIQRLENRISSLADQIDVMSSEAMLRFEPTMDLASRIEGLSSRIDDMAHAETAINLEERLNELSRLMESSYSQAPQPDLTVHLSDISRKIDALDQGAVNDVLAERLEQLARRIDQIDMHPPASAFDETVVVRLESRLADIASRLEESTAAAPTDSLALRGLEDQIAHLSELLSEPRNGFPVEFDQRMSAIEDYMSTNDEYVIEAARQAAETVVQAYSRQGAMNGAAPAAEMSALAALAEDLRHLEDISRSSDERTHRTFEALHNTLVQIADRLDNMERSKPAARMPVAEFNPPPLEYADGPQARAAAPSQKSGPVIRTASAAVPMATVAAARAAADTAVPGVAEVTNADAIPMDAETKARIKAAVKSEGGKPSLFAALGKRLRPGRKAETEASTDRQVIDPTPSIDSGDMMHADEANELLEPGSGAPDIKKILERVRASQNAARNGASKPQTENERADYIAAARRAAQAAAMEVDQSRTAPTVKGPGKTGTFARYRRPILLAVGAALLALMAFPVVHSLTGKQAPAPAEVSALTSAATPAPAATDPAAAAQPQPATGPTQVAPAQAGMATSADPLTSPVPAGSDPASQPLASPGAPAPGMANATRSATTAPDVAAANTAGDATTPAAPAAVIAVPDSIQPPALADAARQGDALALFEIGARFTEGRGLPTDLKQAASWYQLSADKGFAPAQYRLASMYEKGNGLDRDLAKAKQYYQLAADQGNASAMHNLAVLFASGAAGAQDYAAAVDWFTKAANFGVSDSQFNLAILYARGNGVKQDLTESYKWFAIAAKGGDKDAAQKRDEVANSLKPDQLQAAKEKVDLWKQQPLDDKSNRADIPDAWAGKSVHTGSVDMKKAVRNIQAILNNNGFDAGTPDGNMGDKTVSALKSFQKSVGLTPDGKITDQVVKQLLARNKPA</sequence>
<dbReference type="Gene3D" id="1.10.101.10">
    <property type="entry name" value="PGBD-like superfamily/PGBD"/>
    <property type="match status" value="1"/>
</dbReference>
<evidence type="ECO:0000256" key="1">
    <source>
        <dbReference type="SAM" id="Coils"/>
    </source>
</evidence>
<dbReference type="PANTHER" id="PTHR43628:SF1">
    <property type="entry name" value="CHITIN SYNTHASE REGULATORY FACTOR 2-RELATED"/>
    <property type="match status" value="1"/>
</dbReference>
<reference evidence="4 5" key="1">
    <citation type="journal article" date="2018" name="Sci. Rep.">
        <title>Rhizobium tumorigenes sp. nov., a novel plant tumorigenic bacterium isolated from cane gall tumors on thornless blackberry.</title>
        <authorList>
            <person name="Kuzmanovi N."/>
            <person name="Smalla K."/>
            <person name="Gronow S."/>
            <person name="PuBawska J."/>
        </authorList>
    </citation>
    <scope>NUCLEOTIDE SEQUENCE [LARGE SCALE GENOMIC DNA]</scope>
    <source>
        <strain evidence="4 5">1078</strain>
    </source>
</reference>
<feature type="compositionally biased region" description="Low complexity" evidence="2">
    <location>
        <begin position="44"/>
        <end position="62"/>
    </location>
</feature>
<feature type="compositionally biased region" description="Basic and acidic residues" evidence="2">
    <location>
        <begin position="746"/>
        <end position="758"/>
    </location>
</feature>
<feature type="compositionally biased region" description="Low complexity" evidence="2">
    <location>
        <begin position="897"/>
        <end position="926"/>
    </location>
</feature>
<dbReference type="KEGG" id="rtu:PR017_00910"/>
<dbReference type="SUPFAM" id="SSF81901">
    <property type="entry name" value="HCP-like"/>
    <property type="match status" value="1"/>
</dbReference>
<dbReference type="Gene3D" id="1.25.40.10">
    <property type="entry name" value="Tetratricopeptide repeat domain"/>
    <property type="match status" value="1"/>
</dbReference>
<evidence type="ECO:0000313" key="5">
    <source>
        <dbReference type="Proteomes" id="UP000249499"/>
    </source>
</evidence>
<keyword evidence="1" id="KW-0175">Coiled coil</keyword>
<dbReference type="EMBL" id="CP117255">
    <property type="protein sequence ID" value="WFR95744.1"/>
    <property type="molecule type" value="Genomic_DNA"/>
</dbReference>
<dbReference type="InterPro" id="IPR006597">
    <property type="entry name" value="Sel1-like"/>
</dbReference>
<evidence type="ECO:0000256" key="2">
    <source>
        <dbReference type="SAM" id="MobiDB-lite"/>
    </source>
</evidence>
<organism evidence="4 5">
    <name type="scientific">Rhizobium tumorigenes</name>
    <dbReference type="NCBI Taxonomy" id="2041385"/>
    <lineage>
        <taxon>Bacteria</taxon>
        <taxon>Pseudomonadati</taxon>
        <taxon>Pseudomonadota</taxon>
        <taxon>Alphaproteobacteria</taxon>
        <taxon>Hyphomicrobiales</taxon>
        <taxon>Rhizobiaceae</taxon>
        <taxon>Rhizobium/Agrobacterium group</taxon>
        <taxon>Rhizobium</taxon>
    </lineage>
</organism>
<dbReference type="InterPro" id="IPR011990">
    <property type="entry name" value="TPR-like_helical_dom_sf"/>
</dbReference>
<protein>
    <submittedName>
        <fullName evidence="4">Peptidoglycan-binding protein</fullName>
    </submittedName>
</protein>
<name>A0AAF1K4S1_9HYPH</name>